<reference evidence="10" key="1">
    <citation type="submission" date="2025-08" db="UniProtKB">
        <authorList>
            <consortium name="RefSeq"/>
        </authorList>
    </citation>
    <scope>IDENTIFICATION</scope>
    <source>
        <tissue evidence="10">Muscle</tissue>
    </source>
</reference>
<evidence type="ECO:0000256" key="2">
    <source>
        <dbReference type="ARBA" id="ARBA00004496"/>
    </source>
</evidence>
<dbReference type="GO" id="GO:0005634">
    <property type="term" value="C:nucleus"/>
    <property type="evidence" value="ECO:0007669"/>
    <property type="project" value="UniProtKB-SubCell"/>
</dbReference>
<keyword evidence="3" id="KW-0963">Cytoplasm</keyword>
<dbReference type="GO" id="GO:0016236">
    <property type="term" value="P:macroautophagy"/>
    <property type="evidence" value="ECO:0007669"/>
    <property type="project" value="TreeGrafter"/>
</dbReference>
<dbReference type="RefSeq" id="XP_010766102.1">
    <property type="nucleotide sequence ID" value="XM_010767800.1"/>
</dbReference>
<evidence type="ECO:0000256" key="6">
    <source>
        <dbReference type="ARBA" id="ARBA00023242"/>
    </source>
</evidence>
<keyword evidence="5" id="KW-0391">Immunity</keyword>
<sequence>MEGMELDIDLDQELMQKFSCMGTTDKDILITEFQRLLGFQLNPAGCAFFLDMTNWNLQAAIGAYYDFESPNISAPCMSFVSDVTIGEGESVPPDTPFTKTWRVQNTGPESWPPGVCLKYVGGDQFGHVNMVMARSLDPQEVADVSVQMQSPATPGMYQGQWRMCTATGLYFGGEDRELYTGAQPSCSMAVMMLLISRVSTVHSLNIGEVVSFPHSPFTSMFTSNRCIFYSSTAIFDRGLW</sequence>
<dbReference type="GO" id="GO:0000407">
    <property type="term" value="C:phagophore assembly site"/>
    <property type="evidence" value="ECO:0007669"/>
    <property type="project" value="TreeGrafter"/>
</dbReference>
<dbReference type="FunFam" id="2.60.40.10:FF:000289">
    <property type="entry name" value="Chromosome 6 open reading frame 106"/>
    <property type="match status" value="1"/>
</dbReference>
<evidence type="ECO:0000259" key="8">
    <source>
        <dbReference type="Pfam" id="PF16158"/>
    </source>
</evidence>
<dbReference type="GO" id="GO:0043130">
    <property type="term" value="F:ubiquitin binding"/>
    <property type="evidence" value="ECO:0007669"/>
    <property type="project" value="TreeGrafter"/>
</dbReference>
<gene>
    <name evidence="10" type="primary">ilrun</name>
</gene>
<dbReference type="CDD" id="cd14947">
    <property type="entry name" value="NBR1_like"/>
    <property type="match status" value="1"/>
</dbReference>
<feature type="domain" description="Nbr1 FW" evidence="8">
    <location>
        <begin position="84"/>
        <end position="172"/>
    </location>
</feature>
<dbReference type="Pfam" id="PF14555">
    <property type="entry name" value="UBA_4"/>
    <property type="match status" value="1"/>
</dbReference>
<evidence type="ECO:0000256" key="7">
    <source>
        <dbReference type="ARBA" id="ARBA00070744"/>
    </source>
</evidence>
<dbReference type="InterPro" id="IPR032350">
    <property type="entry name" value="Nbr1_FW"/>
</dbReference>
<dbReference type="CDD" id="cd14349">
    <property type="entry name" value="UBA_CF106"/>
    <property type="match status" value="1"/>
</dbReference>
<accession>A0A6I9MNW6</accession>
<dbReference type="InterPro" id="IPR009060">
    <property type="entry name" value="UBA-like_sf"/>
</dbReference>
<proteinExistence type="predicted"/>
<dbReference type="InterPro" id="IPR039517">
    <property type="entry name" value="C6orf106_UBA-like"/>
</dbReference>
<dbReference type="PANTHER" id="PTHR20930">
    <property type="entry name" value="OVARIAN CARCINOMA ANTIGEN CA125-RELATED"/>
    <property type="match status" value="1"/>
</dbReference>
<keyword evidence="6" id="KW-0539">Nucleus</keyword>
<dbReference type="Proteomes" id="UP000504611">
    <property type="component" value="Unplaced"/>
</dbReference>
<evidence type="ECO:0000256" key="5">
    <source>
        <dbReference type="ARBA" id="ARBA00022859"/>
    </source>
</evidence>
<dbReference type="Gene3D" id="2.60.40.10">
    <property type="entry name" value="Immunoglobulins"/>
    <property type="match status" value="1"/>
</dbReference>
<evidence type="ECO:0000256" key="4">
    <source>
        <dbReference type="ARBA" id="ARBA00022588"/>
    </source>
</evidence>
<keyword evidence="4" id="KW-0399">Innate immunity</keyword>
<dbReference type="PANTHER" id="PTHR20930:SF0">
    <property type="entry name" value="PROTEIN ILRUN"/>
    <property type="match status" value="1"/>
</dbReference>
<dbReference type="CTD" id="64771"/>
<dbReference type="OrthoDB" id="661148at2759"/>
<evidence type="ECO:0000313" key="9">
    <source>
        <dbReference type="Proteomes" id="UP000504611"/>
    </source>
</evidence>
<dbReference type="InterPro" id="IPR013783">
    <property type="entry name" value="Ig-like_fold"/>
</dbReference>
<evidence type="ECO:0000313" key="10">
    <source>
        <dbReference type="RefSeq" id="XP_010766102.1"/>
    </source>
</evidence>
<dbReference type="SUPFAM" id="SSF46934">
    <property type="entry name" value="UBA-like"/>
    <property type="match status" value="1"/>
</dbReference>
<dbReference type="Gene3D" id="1.10.8.10">
    <property type="entry name" value="DNA helicase RuvA subunit, C-terminal domain"/>
    <property type="match status" value="1"/>
</dbReference>
<dbReference type="FunFam" id="1.10.8.10:FF:000015">
    <property type="entry name" value="Chromosome 6 C6orf106 homolog"/>
    <property type="match status" value="1"/>
</dbReference>
<organism evidence="9 10">
    <name type="scientific">Notothenia coriiceps</name>
    <name type="common">black rockcod</name>
    <dbReference type="NCBI Taxonomy" id="8208"/>
    <lineage>
        <taxon>Eukaryota</taxon>
        <taxon>Metazoa</taxon>
        <taxon>Chordata</taxon>
        <taxon>Craniata</taxon>
        <taxon>Vertebrata</taxon>
        <taxon>Euteleostomi</taxon>
        <taxon>Actinopterygii</taxon>
        <taxon>Neopterygii</taxon>
        <taxon>Teleostei</taxon>
        <taxon>Neoteleostei</taxon>
        <taxon>Acanthomorphata</taxon>
        <taxon>Eupercaria</taxon>
        <taxon>Perciformes</taxon>
        <taxon>Notothenioidei</taxon>
        <taxon>Nototheniidae</taxon>
        <taxon>Notothenia</taxon>
    </lineage>
</organism>
<keyword evidence="9" id="KW-1185">Reference proteome</keyword>
<dbReference type="AlphaFoldDB" id="A0A6I9MNW6"/>
<evidence type="ECO:0000256" key="1">
    <source>
        <dbReference type="ARBA" id="ARBA00004123"/>
    </source>
</evidence>
<protein>
    <recommendedName>
        <fullName evidence="7">Protein ILRUN</fullName>
    </recommendedName>
</protein>
<evidence type="ECO:0000256" key="3">
    <source>
        <dbReference type="ARBA" id="ARBA00022490"/>
    </source>
</evidence>
<dbReference type="Pfam" id="PF16158">
    <property type="entry name" value="N_BRCA1_IG"/>
    <property type="match status" value="1"/>
</dbReference>
<name>A0A6I9MNW6_9TELE</name>
<dbReference type="GO" id="GO:0045087">
    <property type="term" value="P:innate immune response"/>
    <property type="evidence" value="ECO:0007669"/>
    <property type="project" value="UniProtKB-KW"/>
</dbReference>
<comment type="subcellular location">
    <subcellularLocation>
        <location evidence="2">Cytoplasm</location>
    </subcellularLocation>
    <subcellularLocation>
        <location evidence="1">Nucleus</location>
    </subcellularLocation>
</comment>